<gene>
    <name evidence="1" type="ORF">CROE0942_LOCUS17600</name>
</gene>
<protein>
    <submittedName>
        <fullName evidence="1">Uncharacterized protein</fullName>
    </submittedName>
</protein>
<reference evidence="1" key="1">
    <citation type="submission" date="2021-01" db="EMBL/GenBank/DDBJ databases">
        <authorList>
            <person name="Corre E."/>
            <person name="Pelletier E."/>
            <person name="Niang G."/>
            <person name="Scheremetjew M."/>
            <person name="Finn R."/>
            <person name="Kale V."/>
            <person name="Holt S."/>
            <person name="Cochrane G."/>
            <person name="Meng A."/>
            <person name="Brown T."/>
            <person name="Cohen L."/>
        </authorList>
    </citation>
    <scope>NUCLEOTIDE SEQUENCE</scope>
    <source>
        <strain evidence="1">E4-10</strain>
    </source>
</reference>
<proteinExistence type="predicted"/>
<dbReference type="EMBL" id="HBET01026045">
    <property type="protein sequence ID" value="CAD8573219.1"/>
    <property type="molecule type" value="Transcribed_RNA"/>
</dbReference>
<accession>A0A7S0KA00</accession>
<name>A0A7S0KA00_CAFRO</name>
<organism evidence="1">
    <name type="scientific">Cafeteria roenbergensis</name>
    <name type="common">Marine flagellate</name>
    <dbReference type="NCBI Taxonomy" id="33653"/>
    <lineage>
        <taxon>Eukaryota</taxon>
        <taxon>Sar</taxon>
        <taxon>Stramenopiles</taxon>
        <taxon>Bigyra</taxon>
        <taxon>Opalozoa</taxon>
        <taxon>Bicosoecida</taxon>
        <taxon>Cafeteriaceae</taxon>
        <taxon>Cafeteria</taxon>
    </lineage>
</organism>
<dbReference type="AlphaFoldDB" id="A0A7S0KA00"/>
<evidence type="ECO:0000313" key="1">
    <source>
        <dbReference type="EMBL" id="CAD8573219.1"/>
    </source>
</evidence>
<sequence length="181" mass="18781">MAERCAATVASAERVMALAARVKALERRIGARSARAQSSFIGRLEAVERRLRGVAVGGGADMLEALEAAQSTPEWASSGTAVLVRHPRAQAELLCAARPLVKEVSAQLERIEALAPRMNTESIRAAAALLPAMRGKNAAKAAAAVRCACRSAEAVDGVALAHASLCQDISAKAAAWETALA</sequence>